<reference evidence="2 3" key="1">
    <citation type="journal article" date="2018" name="Mol. Biol. Evol.">
        <title>Analysis of the draft genome of the red seaweed Gracilariopsis chorda provides insights into genome size evolution in Rhodophyta.</title>
        <authorList>
            <person name="Lee J."/>
            <person name="Yang E.C."/>
            <person name="Graf L."/>
            <person name="Yang J.H."/>
            <person name="Qiu H."/>
            <person name="Zel Zion U."/>
            <person name="Chan C.X."/>
            <person name="Stephens T.G."/>
            <person name="Weber A.P.M."/>
            <person name="Boo G.H."/>
            <person name="Boo S.M."/>
            <person name="Kim K.M."/>
            <person name="Shin Y."/>
            <person name="Jung M."/>
            <person name="Lee S.J."/>
            <person name="Yim H.S."/>
            <person name="Lee J.H."/>
            <person name="Bhattacharya D."/>
            <person name="Yoon H.S."/>
        </authorList>
    </citation>
    <scope>NUCLEOTIDE SEQUENCE [LARGE SCALE GENOMIC DNA]</scope>
    <source>
        <strain evidence="2 3">SKKU-2015</strain>
        <tissue evidence="2">Whole body</tissue>
    </source>
</reference>
<keyword evidence="3" id="KW-1185">Reference proteome</keyword>
<evidence type="ECO:0000256" key="1">
    <source>
        <dbReference type="SAM" id="Phobius"/>
    </source>
</evidence>
<evidence type="ECO:0000313" key="3">
    <source>
        <dbReference type="Proteomes" id="UP000247409"/>
    </source>
</evidence>
<dbReference type="Proteomes" id="UP000247409">
    <property type="component" value="Unassembled WGS sequence"/>
</dbReference>
<comment type="caution">
    <text evidence="2">The sequence shown here is derived from an EMBL/GenBank/DDBJ whole genome shotgun (WGS) entry which is preliminary data.</text>
</comment>
<proteinExistence type="predicted"/>
<dbReference type="EMBL" id="NBIV01000001">
    <property type="protein sequence ID" value="PXF50118.1"/>
    <property type="molecule type" value="Genomic_DNA"/>
</dbReference>
<keyword evidence="1" id="KW-1133">Transmembrane helix</keyword>
<dbReference type="AlphaFoldDB" id="A0A2V3J6R5"/>
<keyword evidence="1" id="KW-0472">Membrane</keyword>
<sequence length="114" mass="12667">MTNSRLEIDTNAILRKPNPPLTFCAAKLMSNNPFDLEAAQPLLSRRFSAAEKFSQLVSNRTLLALFLTLMLFFVSIVVALAIQSVNLSPPQIHINSINLNPASSSVLGKRPWFR</sequence>
<accession>A0A2V3J6R5</accession>
<feature type="transmembrane region" description="Helical" evidence="1">
    <location>
        <begin position="62"/>
        <end position="82"/>
    </location>
</feature>
<name>A0A2V3J6R5_9FLOR</name>
<keyword evidence="1" id="KW-0812">Transmembrane</keyword>
<protein>
    <submittedName>
        <fullName evidence="2">Uncharacterized protein</fullName>
    </submittedName>
</protein>
<organism evidence="2 3">
    <name type="scientific">Gracilariopsis chorda</name>
    <dbReference type="NCBI Taxonomy" id="448386"/>
    <lineage>
        <taxon>Eukaryota</taxon>
        <taxon>Rhodophyta</taxon>
        <taxon>Florideophyceae</taxon>
        <taxon>Rhodymeniophycidae</taxon>
        <taxon>Gracilariales</taxon>
        <taxon>Gracilariaceae</taxon>
        <taxon>Gracilariopsis</taxon>
    </lineage>
</organism>
<gene>
    <name evidence="2" type="ORF">BWQ96_00278</name>
</gene>
<evidence type="ECO:0000313" key="2">
    <source>
        <dbReference type="EMBL" id="PXF50118.1"/>
    </source>
</evidence>